<comment type="subunit">
    <text evidence="2">Homodimer.</text>
</comment>
<dbReference type="InterPro" id="IPR001261">
    <property type="entry name" value="ArgE/DapE_CS"/>
</dbReference>
<keyword evidence="8" id="KW-1185">Reference proteome</keyword>
<dbReference type="NCBIfam" id="TIGR01879">
    <property type="entry name" value="hydantase"/>
    <property type="match status" value="1"/>
</dbReference>
<dbReference type="Gene3D" id="3.30.70.360">
    <property type="match status" value="1"/>
</dbReference>
<dbReference type="AlphaFoldDB" id="A0A834LT90"/>
<evidence type="ECO:0000256" key="6">
    <source>
        <dbReference type="ARBA" id="ARBA00023211"/>
    </source>
</evidence>
<evidence type="ECO:0000313" key="7">
    <source>
        <dbReference type="EMBL" id="KAF7151405.1"/>
    </source>
</evidence>
<dbReference type="PROSITE" id="PS00758">
    <property type="entry name" value="ARGE_DAPE_CPG2_1"/>
    <property type="match status" value="1"/>
</dbReference>
<dbReference type="SUPFAM" id="SSF55031">
    <property type="entry name" value="Bacterial exopeptidase dimerisation domain"/>
    <property type="match status" value="1"/>
</dbReference>
<evidence type="ECO:0000256" key="5">
    <source>
        <dbReference type="ARBA" id="ARBA00022801"/>
    </source>
</evidence>
<evidence type="ECO:0000256" key="1">
    <source>
        <dbReference type="ARBA" id="ARBA00001936"/>
    </source>
</evidence>
<dbReference type="PANTHER" id="PTHR32494:SF19">
    <property type="entry name" value="ALLANTOATE DEIMINASE-RELATED"/>
    <property type="match status" value="1"/>
</dbReference>
<organism evidence="7 8">
    <name type="scientific">Rhododendron simsii</name>
    <name type="common">Sims's rhododendron</name>
    <dbReference type="NCBI Taxonomy" id="118357"/>
    <lineage>
        <taxon>Eukaryota</taxon>
        <taxon>Viridiplantae</taxon>
        <taxon>Streptophyta</taxon>
        <taxon>Embryophyta</taxon>
        <taxon>Tracheophyta</taxon>
        <taxon>Spermatophyta</taxon>
        <taxon>Magnoliopsida</taxon>
        <taxon>eudicotyledons</taxon>
        <taxon>Gunneridae</taxon>
        <taxon>Pentapetalae</taxon>
        <taxon>asterids</taxon>
        <taxon>Ericales</taxon>
        <taxon>Ericaceae</taxon>
        <taxon>Ericoideae</taxon>
        <taxon>Rhodoreae</taxon>
        <taxon>Rhododendron</taxon>
    </lineage>
</organism>
<proteinExistence type="predicted"/>
<dbReference type="GO" id="GO:0046872">
    <property type="term" value="F:metal ion binding"/>
    <property type="evidence" value="ECO:0007669"/>
    <property type="project" value="UniProtKB-KW"/>
</dbReference>
<accession>A0A834LT90</accession>
<dbReference type="Pfam" id="PF01546">
    <property type="entry name" value="Peptidase_M20"/>
    <property type="match status" value="1"/>
</dbReference>
<dbReference type="PANTHER" id="PTHR32494">
    <property type="entry name" value="ALLANTOATE DEIMINASE-RELATED"/>
    <property type="match status" value="1"/>
</dbReference>
<keyword evidence="5" id="KW-0378">Hydrolase</keyword>
<gene>
    <name evidence="7" type="ORF">RHSIM_Rhsim02G0252000</name>
</gene>
<evidence type="ECO:0008006" key="9">
    <source>
        <dbReference type="Google" id="ProtNLM"/>
    </source>
</evidence>
<comment type="caution">
    <text evidence="7">The sequence shown here is derived from an EMBL/GenBank/DDBJ whole genome shotgun (WGS) entry which is preliminary data.</text>
</comment>
<sequence>MPSLHHSSPSIKTLSDTQMTMVITHHLPIFSTCFVLSLLSTALSTHLYSGVEDTQGISNDWFPEILRVEAVARLTELGKVSDADGYLERTYLSPASIRAGSLIRGWMEEAGLRTWVDQMGNIHGRVEGMNASSKALLIGSHLDTVIDAGMFDGALGIISALSAMKVLNVNGQLGKLKRPVEMIAFCDEEGVRFQSTFLGSAALAGVLPVSALQIQDKSGVTLQNLLKGNYIEISEESFFQLKYNPESVWGYIEVHIEQGPVLESVGLPLGVVKGIAGQTRLKVTVRGSQGHAGTVPMSMRQDPMAAAAELIVLLESLCKHPDDFLSYDGHCKGVTAESLAGSLTIFTVDIRAMDNMGREAVIYELSNRMHQICDRRSVSCIIERKHDANAVACDTGLSSQLKSAAYTAMTRMAGEVSDDVPVLMSGAGHDAMAMSHLTKVGMLFVRCRGGISHSPAEHVSDDDVWAAGLAILSFLETQL</sequence>
<dbReference type="CDD" id="cd03884">
    <property type="entry name" value="M20_bAS"/>
    <property type="match status" value="1"/>
</dbReference>
<dbReference type="GO" id="GO:0016813">
    <property type="term" value="F:hydrolase activity, acting on carbon-nitrogen (but not peptide) bonds, in linear amidines"/>
    <property type="evidence" value="ECO:0007669"/>
    <property type="project" value="InterPro"/>
</dbReference>
<dbReference type="InterPro" id="IPR036264">
    <property type="entry name" value="Bact_exopeptidase_dim_dom"/>
</dbReference>
<evidence type="ECO:0000256" key="2">
    <source>
        <dbReference type="ARBA" id="ARBA00011738"/>
    </source>
</evidence>
<reference evidence="7" key="1">
    <citation type="submission" date="2019-11" db="EMBL/GenBank/DDBJ databases">
        <authorList>
            <person name="Liu Y."/>
            <person name="Hou J."/>
            <person name="Li T.-Q."/>
            <person name="Guan C.-H."/>
            <person name="Wu X."/>
            <person name="Wu H.-Z."/>
            <person name="Ling F."/>
            <person name="Zhang R."/>
            <person name="Shi X.-G."/>
            <person name="Ren J.-P."/>
            <person name="Chen E.-F."/>
            <person name="Sun J.-M."/>
        </authorList>
    </citation>
    <scope>NUCLEOTIDE SEQUENCE</scope>
    <source>
        <strain evidence="7">Adult_tree_wgs_1</strain>
        <tissue evidence="7">Leaves</tissue>
    </source>
</reference>
<keyword evidence="4" id="KW-0479">Metal-binding</keyword>
<dbReference type="InterPro" id="IPR010158">
    <property type="entry name" value="Amidase_Cbmase"/>
</dbReference>
<dbReference type="EMBL" id="WJXA01000002">
    <property type="protein sequence ID" value="KAF7151405.1"/>
    <property type="molecule type" value="Genomic_DNA"/>
</dbReference>
<name>A0A834LT90_RHOSS</name>
<dbReference type="OrthoDB" id="4676at2759"/>
<dbReference type="Proteomes" id="UP000626092">
    <property type="component" value="Unassembled WGS sequence"/>
</dbReference>
<protein>
    <recommendedName>
        <fullName evidence="9">Allantoate deiminase</fullName>
    </recommendedName>
</protein>
<dbReference type="GO" id="GO:0006144">
    <property type="term" value="P:purine nucleobase metabolic process"/>
    <property type="evidence" value="ECO:0007669"/>
    <property type="project" value="UniProtKB-KW"/>
</dbReference>
<dbReference type="SUPFAM" id="SSF53187">
    <property type="entry name" value="Zn-dependent exopeptidases"/>
    <property type="match status" value="1"/>
</dbReference>
<comment type="cofactor">
    <cofactor evidence="1">
        <name>Mn(2+)</name>
        <dbReference type="ChEBI" id="CHEBI:29035"/>
    </cofactor>
</comment>
<dbReference type="InterPro" id="IPR002933">
    <property type="entry name" value="Peptidase_M20"/>
</dbReference>
<evidence type="ECO:0000256" key="4">
    <source>
        <dbReference type="ARBA" id="ARBA00022723"/>
    </source>
</evidence>
<keyword evidence="6" id="KW-0464">Manganese</keyword>
<evidence type="ECO:0000313" key="8">
    <source>
        <dbReference type="Proteomes" id="UP000626092"/>
    </source>
</evidence>
<dbReference type="Gene3D" id="3.40.630.10">
    <property type="entry name" value="Zn peptidases"/>
    <property type="match status" value="1"/>
</dbReference>
<evidence type="ECO:0000256" key="3">
    <source>
        <dbReference type="ARBA" id="ARBA00022631"/>
    </source>
</evidence>
<keyword evidence="3" id="KW-0659">Purine metabolism</keyword>